<evidence type="ECO:0008006" key="3">
    <source>
        <dbReference type="Google" id="ProtNLM"/>
    </source>
</evidence>
<evidence type="ECO:0000313" key="1">
    <source>
        <dbReference type="EMBL" id="KAH7140462.1"/>
    </source>
</evidence>
<dbReference type="PANTHER" id="PTHR46082">
    <property type="entry name" value="ATP/GTP-BINDING PROTEIN-RELATED"/>
    <property type="match status" value="1"/>
</dbReference>
<proteinExistence type="predicted"/>
<gene>
    <name evidence="1" type="ORF">B0J13DRAFT_557798</name>
</gene>
<dbReference type="PANTHER" id="PTHR46082:SF11">
    <property type="entry name" value="AAA+ ATPASE DOMAIN-CONTAINING PROTEIN-RELATED"/>
    <property type="match status" value="1"/>
</dbReference>
<comment type="caution">
    <text evidence="1">The sequence shown here is derived from an EMBL/GenBank/DDBJ whole genome shotgun (WGS) entry which is preliminary data.</text>
</comment>
<dbReference type="Gene3D" id="3.40.50.1580">
    <property type="entry name" value="Nucleoside phosphorylase domain"/>
    <property type="match status" value="1"/>
</dbReference>
<sequence length="146" mass="15883">CNCLHIEMAAAEAMLDDIHEDLPRYANDSNTYKLGSIKKHNIITCLLTAQYGTNNAANVLTHLIRTFPSIHLSLMVGIGGGAPSMADIRLGDVVVGTRVMQCDLGKIVGDGQIWRTAIPRILPNRVGTLVSTLRFPSSSQQTCNFF</sequence>
<keyword evidence="2" id="KW-1185">Reference proteome</keyword>
<dbReference type="AlphaFoldDB" id="A0A9P9J078"/>
<evidence type="ECO:0000313" key="2">
    <source>
        <dbReference type="Proteomes" id="UP000717696"/>
    </source>
</evidence>
<dbReference type="InterPro" id="IPR035994">
    <property type="entry name" value="Nucleoside_phosphorylase_sf"/>
</dbReference>
<dbReference type="GO" id="GO:0003824">
    <property type="term" value="F:catalytic activity"/>
    <property type="evidence" value="ECO:0007669"/>
    <property type="project" value="InterPro"/>
</dbReference>
<accession>A0A9P9J078</accession>
<dbReference type="SUPFAM" id="SSF53167">
    <property type="entry name" value="Purine and uridine phosphorylases"/>
    <property type="match status" value="1"/>
</dbReference>
<protein>
    <recommendedName>
        <fullName evidence="3">Nucleoside phosphorylase domain-containing protein</fullName>
    </recommendedName>
</protein>
<dbReference type="InterPro" id="IPR053137">
    <property type="entry name" value="NLR-like"/>
</dbReference>
<dbReference type="GO" id="GO:0009116">
    <property type="term" value="P:nucleoside metabolic process"/>
    <property type="evidence" value="ECO:0007669"/>
    <property type="project" value="InterPro"/>
</dbReference>
<dbReference type="OrthoDB" id="20872at2759"/>
<name>A0A9P9J078_9HYPO</name>
<reference evidence="1" key="1">
    <citation type="journal article" date="2021" name="Nat. Commun.">
        <title>Genetic determinants of endophytism in the Arabidopsis root mycobiome.</title>
        <authorList>
            <person name="Mesny F."/>
            <person name="Miyauchi S."/>
            <person name="Thiergart T."/>
            <person name="Pickel B."/>
            <person name="Atanasova L."/>
            <person name="Karlsson M."/>
            <person name="Huettel B."/>
            <person name="Barry K.W."/>
            <person name="Haridas S."/>
            <person name="Chen C."/>
            <person name="Bauer D."/>
            <person name="Andreopoulos W."/>
            <person name="Pangilinan J."/>
            <person name="LaButti K."/>
            <person name="Riley R."/>
            <person name="Lipzen A."/>
            <person name="Clum A."/>
            <person name="Drula E."/>
            <person name="Henrissat B."/>
            <person name="Kohler A."/>
            <person name="Grigoriev I.V."/>
            <person name="Martin F.M."/>
            <person name="Hacquard S."/>
        </authorList>
    </citation>
    <scope>NUCLEOTIDE SEQUENCE</scope>
    <source>
        <strain evidence="1">MPI-CAGE-AT-0021</strain>
    </source>
</reference>
<dbReference type="Proteomes" id="UP000717696">
    <property type="component" value="Unassembled WGS sequence"/>
</dbReference>
<dbReference type="EMBL" id="JAGMUU010000013">
    <property type="protein sequence ID" value="KAH7140462.1"/>
    <property type="molecule type" value="Genomic_DNA"/>
</dbReference>
<feature type="non-terminal residue" evidence="1">
    <location>
        <position position="1"/>
    </location>
</feature>
<organism evidence="1 2">
    <name type="scientific">Dactylonectria estremocensis</name>
    <dbReference type="NCBI Taxonomy" id="1079267"/>
    <lineage>
        <taxon>Eukaryota</taxon>
        <taxon>Fungi</taxon>
        <taxon>Dikarya</taxon>
        <taxon>Ascomycota</taxon>
        <taxon>Pezizomycotina</taxon>
        <taxon>Sordariomycetes</taxon>
        <taxon>Hypocreomycetidae</taxon>
        <taxon>Hypocreales</taxon>
        <taxon>Nectriaceae</taxon>
        <taxon>Dactylonectria</taxon>
    </lineage>
</organism>